<name>A0ABN6CMT8_9ACTN</name>
<evidence type="ECO:0000256" key="1">
    <source>
        <dbReference type="SAM" id="MobiDB-lite"/>
    </source>
</evidence>
<evidence type="ECO:0000313" key="3">
    <source>
        <dbReference type="EMBL" id="BCJ46416.1"/>
    </source>
</evidence>
<evidence type="ECO:0000256" key="2">
    <source>
        <dbReference type="SAM" id="Phobius"/>
    </source>
</evidence>
<feature type="transmembrane region" description="Helical" evidence="2">
    <location>
        <begin position="141"/>
        <end position="158"/>
    </location>
</feature>
<organism evidence="3 4">
    <name type="scientific">Actinoplanes ianthinogenes</name>
    <dbReference type="NCBI Taxonomy" id="122358"/>
    <lineage>
        <taxon>Bacteria</taxon>
        <taxon>Bacillati</taxon>
        <taxon>Actinomycetota</taxon>
        <taxon>Actinomycetes</taxon>
        <taxon>Micromonosporales</taxon>
        <taxon>Micromonosporaceae</taxon>
        <taxon>Actinoplanes</taxon>
    </lineage>
</organism>
<feature type="transmembrane region" description="Helical" evidence="2">
    <location>
        <begin position="37"/>
        <end position="58"/>
    </location>
</feature>
<accession>A0ABN6CMT8</accession>
<dbReference type="EMBL" id="AP023356">
    <property type="protein sequence ID" value="BCJ46416.1"/>
    <property type="molecule type" value="Genomic_DNA"/>
</dbReference>
<dbReference type="Proteomes" id="UP000676967">
    <property type="component" value="Chromosome"/>
</dbReference>
<keyword evidence="4" id="KW-1185">Reference proteome</keyword>
<keyword evidence="2" id="KW-1133">Transmembrane helix</keyword>
<feature type="region of interest" description="Disordered" evidence="1">
    <location>
        <begin position="1"/>
        <end position="28"/>
    </location>
</feature>
<reference evidence="3 4" key="1">
    <citation type="submission" date="2020-08" db="EMBL/GenBank/DDBJ databases">
        <title>Whole genome shotgun sequence of Actinoplanes ianthinogenes NBRC 13996.</title>
        <authorList>
            <person name="Komaki H."/>
            <person name="Tamura T."/>
        </authorList>
    </citation>
    <scope>NUCLEOTIDE SEQUENCE [LARGE SCALE GENOMIC DNA]</scope>
    <source>
        <strain evidence="3 4">NBRC 13996</strain>
    </source>
</reference>
<evidence type="ECO:0000313" key="4">
    <source>
        <dbReference type="Proteomes" id="UP000676967"/>
    </source>
</evidence>
<gene>
    <name evidence="3" type="ORF">Aiant_70730</name>
</gene>
<proteinExistence type="predicted"/>
<keyword evidence="2" id="KW-0812">Transmembrane</keyword>
<sequence length="335" mass="35043">MSMSAPRHSARPAVRTAPPGDTPRWTDPAASRPGQTIWQFLSLWILGGCVPLVLTGMARGFKLGGTGATVATVALLAVAALVFLGLLVLLVRATPVVTPLGATPARRLIWALLVAGLGALTWLAGRAVADAHGLAFMHDGRLTVFLGGALIIPVAALLARGWWLRTPAALVLVALAGAGLLALRDNGPSDGDHRVDRLNALPVQAWVVDVPGYRRNRQTFGLGDGGDEYSPAGAGGHLHLVAAPVDAACELLDCEDADEDARQARLEPGAGPAAVIRRGEVYLRLTGDRGVDGTILVQALDQSRPATESELVANLPEAPGVTLTEHLRSLLRRHT</sequence>
<feature type="transmembrane region" description="Helical" evidence="2">
    <location>
        <begin position="70"/>
        <end position="89"/>
    </location>
</feature>
<protein>
    <submittedName>
        <fullName evidence="3">Uncharacterized protein</fullName>
    </submittedName>
</protein>
<keyword evidence="2" id="KW-0472">Membrane</keyword>
<feature type="transmembrane region" description="Helical" evidence="2">
    <location>
        <begin position="109"/>
        <end position="129"/>
    </location>
</feature>